<keyword evidence="2" id="KW-1185">Reference proteome</keyword>
<proteinExistence type="predicted"/>
<dbReference type="InterPro" id="IPR032344">
    <property type="entry name" value="DUF4862"/>
</dbReference>
<accession>A0A543FJH6</accession>
<gene>
    <name evidence="1" type="ORF">FB391_0147</name>
</gene>
<evidence type="ECO:0000313" key="2">
    <source>
        <dbReference type="Proteomes" id="UP000320235"/>
    </source>
</evidence>
<dbReference type="RefSeq" id="WP_185842875.1">
    <property type="nucleotide sequence ID" value="NZ_BAABLH010000013.1"/>
</dbReference>
<reference evidence="1 2" key="1">
    <citation type="submission" date="2019-06" db="EMBL/GenBank/DDBJ databases">
        <title>Sequencing the genomes of 1000 actinobacteria strains.</title>
        <authorList>
            <person name="Klenk H.-P."/>
        </authorList>
    </citation>
    <scope>NUCLEOTIDE SEQUENCE [LARGE SCALE GENOMIC DNA]</scope>
    <source>
        <strain evidence="1 2">DSM 105492</strain>
    </source>
</reference>
<dbReference type="Pfam" id="PF16154">
    <property type="entry name" value="DUF4862"/>
    <property type="match status" value="1"/>
</dbReference>
<comment type="caution">
    <text evidence="1">The sequence shown here is derived from an EMBL/GenBank/DDBJ whole genome shotgun (WGS) entry which is preliminary data.</text>
</comment>
<sequence length="301" mass="31870">MTPVFISAYAASPAHSRWDPVLEAELLPALCALPGVVGLEVPWLGALHPHDPEWFVRHVPPAARLAVTPLPWIMRRTARTPAYGIASEDAGGRAAAIDDLRRVRDDVRRLPGAVEFVALHTAPRGAADPAALAASLGELRSWDWGGARLVLEHCDAVRPGRPFEKGFLALADELAVLEGTDVGLWLNWGRSAIELRDADAVTAQIRDAAASGRLVGLTFSGAAAENGPYGTAWTDTHPPLLSTDPGSKSLLDDAHVAAAIAAAPGIPAWGVKVSRLPADRKAADVVATVARNLDVVRRLSR</sequence>
<dbReference type="AlphaFoldDB" id="A0A543FJH6"/>
<evidence type="ECO:0000313" key="1">
    <source>
        <dbReference type="EMBL" id="TQM33864.1"/>
    </source>
</evidence>
<name>A0A543FJH6_9MICO</name>
<dbReference type="EMBL" id="VFPE01000001">
    <property type="protein sequence ID" value="TQM33864.1"/>
    <property type="molecule type" value="Genomic_DNA"/>
</dbReference>
<organism evidence="1 2">
    <name type="scientific">Microbacterium kyungheense</name>
    <dbReference type="NCBI Taxonomy" id="1263636"/>
    <lineage>
        <taxon>Bacteria</taxon>
        <taxon>Bacillati</taxon>
        <taxon>Actinomycetota</taxon>
        <taxon>Actinomycetes</taxon>
        <taxon>Micrococcales</taxon>
        <taxon>Microbacteriaceae</taxon>
        <taxon>Microbacterium</taxon>
    </lineage>
</organism>
<protein>
    <submittedName>
        <fullName evidence="1">Uncharacterized protein DUF4862</fullName>
    </submittedName>
</protein>
<dbReference type="Proteomes" id="UP000320235">
    <property type="component" value="Unassembled WGS sequence"/>
</dbReference>